<dbReference type="AlphaFoldDB" id="A0A919S364"/>
<evidence type="ECO:0000313" key="3">
    <source>
        <dbReference type="Proteomes" id="UP000681340"/>
    </source>
</evidence>
<gene>
    <name evidence="2" type="ORF">Aau02nite_03110</name>
</gene>
<proteinExistence type="predicted"/>
<feature type="compositionally biased region" description="Low complexity" evidence="1">
    <location>
        <begin position="59"/>
        <end position="69"/>
    </location>
</feature>
<reference evidence="2" key="1">
    <citation type="submission" date="2021-03" db="EMBL/GenBank/DDBJ databases">
        <title>Whole genome shotgun sequence of Actinoplanes auranticolor NBRC 12245.</title>
        <authorList>
            <person name="Komaki H."/>
            <person name="Tamura T."/>
        </authorList>
    </citation>
    <scope>NUCLEOTIDE SEQUENCE</scope>
    <source>
        <strain evidence="2">NBRC 12245</strain>
    </source>
</reference>
<sequence length="69" mass="6488">MTRQMSSTGVIDRRGASGSTTGSGCGPVLTGAVGTTTADGAYGSRHGSVNASDHHGDPADAPGAADGGG</sequence>
<feature type="region of interest" description="Disordered" evidence="1">
    <location>
        <begin position="1"/>
        <end position="69"/>
    </location>
</feature>
<accession>A0A919S364</accession>
<evidence type="ECO:0000313" key="2">
    <source>
        <dbReference type="EMBL" id="GIM63291.1"/>
    </source>
</evidence>
<organism evidence="2 3">
    <name type="scientific">Actinoplanes auranticolor</name>
    <dbReference type="NCBI Taxonomy" id="47988"/>
    <lineage>
        <taxon>Bacteria</taxon>
        <taxon>Bacillati</taxon>
        <taxon>Actinomycetota</taxon>
        <taxon>Actinomycetes</taxon>
        <taxon>Micromonosporales</taxon>
        <taxon>Micromonosporaceae</taxon>
        <taxon>Actinoplanes</taxon>
    </lineage>
</organism>
<name>A0A919S364_9ACTN</name>
<dbReference type="EMBL" id="BOQL01000003">
    <property type="protein sequence ID" value="GIM63291.1"/>
    <property type="molecule type" value="Genomic_DNA"/>
</dbReference>
<comment type="caution">
    <text evidence="2">The sequence shown here is derived from an EMBL/GenBank/DDBJ whole genome shotgun (WGS) entry which is preliminary data.</text>
</comment>
<dbReference type="Proteomes" id="UP000681340">
    <property type="component" value="Unassembled WGS sequence"/>
</dbReference>
<dbReference type="PROSITE" id="PS51257">
    <property type="entry name" value="PROKAR_LIPOPROTEIN"/>
    <property type="match status" value="1"/>
</dbReference>
<keyword evidence="3" id="KW-1185">Reference proteome</keyword>
<protein>
    <submittedName>
        <fullName evidence="2">Uncharacterized protein</fullName>
    </submittedName>
</protein>
<feature type="compositionally biased region" description="Low complexity" evidence="1">
    <location>
        <begin position="30"/>
        <end position="43"/>
    </location>
</feature>
<evidence type="ECO:0000256" key="1">
    <source>
        <dbReference type="SAM" id="MobiDB-lite"/>
    </source>
</evidence>